<dbReference type="InterPro" id="IPR009057">
    <property type="entry name" value="Homeodomain-like_sf"/>
</dbReference>
<feature type="coiled-coil region" evidence="1">
    <location>
        <begin position="80"/>
        <end position="121"/>
    </location>
</feature>
<organism evidence="2 3">
    <name type="scientific">Filobacillus milosensis</name>
    <dbReference type="NCBI Taxonomy" id="94137"/>
    <lineage>
        <taxon>Bacteria</taxon>
        <taxon>Bacillati</taxon>
        <taxon>Bacillota</taxon>
        <taxon>Bacilli</taxon>
        <taxon>Bacillales</taxon>
        <taxon>Bacillaceae</taxon>
        <taxon>Filobacillus</taxon>
    </lineage>
</organism>
<sequence>MDTPTGEMFTMEITFLKDVFTMGKKQNNYPKELRNYVCKMVVEDGKKQTDVSYELNIPYDTLHKWVAAYKKQLRNTEKNRQNSLLTATEYQQKLEEEKRRNRELEEENEILKKAMHIFTDEQE</sequence>
<dbReference type="GO" id="GO:0003677">
    <property type="term" value="F:DNA binding"/>
    <property type="evidence" value="ECO:0007669"/>
    <property type="project" value="InterPro"/>
</dbReference>
<name>A0A4Y8IAD1_9BACI</name>
<reference evidence="2 3" key="1">
    <citation type="submission" date="2019-03" db="EMBL/GenBank/DDBJ databases">
        <authorList>
            <person name="He R.-H."/>
        </authorList>
    </citation>
    <scope>NUCLEOTIDE SEQUENCE [LARGE SCALE GENOMIC DNA]</scope>
    <source>
        <strain evidence="3">SH 714</strain>
    </source>
</reference>
<evidence type="ECO:0000313" key="2">
    <source>
        <dbReference type="EMBL" id="TFB12792.1"/>
    </source>
</evidence>
<dbReference type="GO" id="GO:0006313">
    <property type="term" value="P:DNA transposition"/>
    <property type="evidence" value="ECO:0007669"/>
    <property type="project" value="InterPro"/>
</dbReference>
<dbReference type="SUPFAM" id="SSF46689">
    <property type="entry name" value="Homeodomain-like"/>
    <property type="match status" value="1"/>
</dbReference>
<evidence type="ECO:0000256" key="1">
    <source>
        <dbReference type="SAM" id="Coils"/>
    </source>
</evidence>
<dbReference type="EMBL" id="SOPW01000042">
    <property type="protein sequence ID" value="TFB12792.1"/>
    <property type="molecule type" value="Genomic_DNA"/>
</dbReference>
<protein>
    <submittedName>
        <fullName evidence="2">Transposase</fullName>
    </submittedName>
</protein>
<dbReference type="Pfam" id="PF01527">
    <property type="entry name" value="HTH_Tnp_1"/>
    <property type="match status" value="1"/>
</dbReference>
<accession>A0A4Y8IAD1</accession>
<comment type="caution">
    <text evidence="2">The sequence shown here is derived from an EMBL/GenBank/DDBJ whole genome shotgun (WGS) entry which is preliminary data.</text>
</comment>
<keyword evidence="3" id="KW-1185">Reference proteome</keyword>
<evidence type="ECO:0000313" key="3">
    <source>
        <dbReference type="Proteomes" id="UP000297975"/>
    </source>
</evidence>
<dbReference type="OrthoDB" id="9781005at2"/>
<dbReference type="InterPro" id="IPR002514">
    <property type="entry name" value="Transposase_8"/>
</dbReference>
<gene>
    <name evidence="2" type="ORF">E3U55_17065</name>
</gene>
<dbReference type="Gene3D" id="1.10.10.60">
    <property type="entry name" value="Homeodomain-like"/>
    <property type="match status" value="1"/>
</dbReference>
<proteinExistence type="predicted"/>
<dbReference type="GO" id="GO:0004803">
    <property type="term" value="F:transposase activity"/>
    <property type="evidence" value="ECO:0007669"/>
    <property type="project" value="InterPro"/>
</dbReference>
<dbReference type="AlphaFoldDB" id="A0A4Y8IAD1"/>
<keyword evidence="1" id="KW-0175">Coiled coil</keyword>
<dbReference type="Proteomes" id="UP000297975">
    <property type="component" value="Unassembled WGS sequence"/>
</dbReference>